<dbReference type="Pfam" id="PF00078">
    <property type="entry name" value="RVT_1"/>
    <property type="match status" value="1"/>
</dbReference>
<accession>A0A485JHM5</accession>
<dbReference type="InterPro" id="IPR053543">
    <property type="entry name" value="Bacterial_RT"/>
</dbReference>
<keyword evidence="3" id="KW-0548">Nucleotidyltransferase</keyword>
<evidence type="ECO:0000256" key="3">
    <source>
        <dbReference type="ARBA" id="ARBA00022695"/>
    </source>
</evidence>
<dbReference type="GO" id="GO:0003964">
    <property type="term" value="F:RNA-directed DNA polymerase activity"/>
    <property type="evidence" value="ECO:0007669"/>
    <property type="project" value="UniProtKB-KW"/>
</dbReference>
<comment type="catalytic activity">
    <reaction evidence="9">
        <text>DNA(n) + a 2'-deoxyribonucleoside 5'-triphosphate = DNA(n+1) + diphosphate</text>
        <dbReference type="Rhea" id="RHEA:22508"/>
        <dbReference type="Rhea" id="RHEA-COMP:17339"/>
        <dbReference type="Rhea" id="RHEA-COMP:17340"/>
        <dbReference type="ChEBI" id="CHEBI:33019"/>
        <dbReference type="ChEBI" id="CHEBI:61560"/>
        <dbReference type="ChEBI" id="CHEBI:173112"/>
        <dbReference type="EC" id="2.7.7.49"/>
    </reaction>
</comment>
<evidence type="ECO:0000256" key="7">
    <source>
        <dbReference type="ARBA" id="ARBA00023118"/>
    </source>
</evidence>
<keyword evidence="7" id="KW-0051">Antiviral defense</keyword>
<keyword evidence="4" id="KW-0479">Metal-binding</keyword>
<dbReference type="PRINTS" id="PR00866">
    <property type="entry name" value="RNADNAPOLMS"/>
</dbReference>
<dbReference type="PANTHER" id="PTHR34047">
    <property type="entry name" value="NUCLEAR INTRON MATURASE 1, MITOCHONDRIAL-RELATED"/>
    <property type="match status" value="1"/>
</dbReference>
<protein>
    <recommendedName>
        <fullName evidence="1">RNA-directed DNA polymerase</fullName>
        <ecNumber evidence="1">2.7.7.49</ecNumber>
    </recommendedName>
</protein>
<keyword evidence="5" id="KW-0460">Magnesium</keyword>
<evidence type="ECO:0000313" key="11">
    <source>
        <dbReference type="EMBL" id="VFT70225.1"/>
    </source>
</evidence>
<organism evidence="11 12">
    <name type="scientific">Escherichia coli</name>
    <dbReference type="NCBI Taxonomy" id="562"/>
    <lineage>
        <taxon>Bacteria</taxon>
        <taxon>Pseudomonadati</taxon>
        <taxon>Pseudomonadota</taxon>
        <taxon>Gammaproteobacteria</taxon>
        <taxon>Enterobacterales</taxon>
        <taxon>Enterobacteriaceae</taxon>
        <taxon>Escherichia</taxon>
    </lineage>
</organism>
<dbReference type="NCBIfam" id="NF038237">
    <property type="entry name" value="retron_Ec67_fus"/>
    <property type="match status" value="1"/>
</dbReference>
<dbReference type="InterPro" id="IPR000123">
    <property type="entry name" value="Reverse_transcriptase_msDNA"/>
</dbReference>
<comment type="similarity">
    <text evidence="8">Belongs to the bacterial reverse transcriptase family.</text>
</comment>
<gene>
    <name evidence="11" type="ORF">NCTC10974_03790</name>
</gene>
<dbReference type="EC" id="2.7.7.49" evidence="1"/>
<dbReference type="SUPFAM" id="SSF56672">
    <property type="entry name" value="DNA/RNA polymerases"/>
    <property type="match status" value="1"/>
</dbReference>
<dbReference type="PANTHER" id="PTHR34047:SF7">
    <property type="entry name" value="RNA-DIRECTED DNA POLYMERASE"/>
    <property type="match status" value="1"/>
</dbReference>
<dbReference type="EMBL" id="CAADJZ010000001">
    <property type="protein sequence ID" value="VFT70225.1"/>
    <property type="molecule type" value="Genomic_DNA"/>
</dbReference>
<dbReference type="AlphaFoldDB" id="A0A485JHM5"/>
<evidence type="ECO:0000256" key="8">
    <source>
        <dbReference type="ARBA" id="ARBA00034120"/>
    </source>
</evidence>
<evidence type="ECO:0000256" key="9">
    <source>
        <dbReference type="ARBA" id="ARBA00048173"/>
    </source>
</evidence>
<sequence length="585" mass="66759">MAPLSILERLQNAANRQDLASILNLKTAFLTDVIYRLKAETQYTQFTIPKKNGAPRVISAPTTKLKDIQRRLADVLYLCRAEIYKKYNINPVLSHGFEKEKSIITNAERHRGKTLLLNIDLEDYFDSFNFGRVRGFFLSNRDFRLNNTVATTIAQIACFQNGLPQGSPCSPIISNLISGILDIRLSKLAKKYGCNYSRYADDLTFSTNKKTFPKEIADVGGESVTLSPTLIKEIIKAGFKINDKKTRVCYKTSRQDVTGLTVNKKVNVGKEYAKVTRAMAHSLYKDGSFVIVTESGKIEKGTCAKLEGRFGFIDSIDKYNNLKLKNARQLEKYQSVNHGLNYTAKLNSREKAYSYFLYYKNFHGMEMPTILTEGKTDRVYLKCALKSLANSYPLLFNSSDDSSKNEYRVNFFKATEKTSYFLDISGGATDFKRLILRYQEQKKRFEKFKPKHPVIMLLDNDSGPKDLLNHLKDKVKNCPNDVDTIRKARYTHIFDNLYLLLTPLLPGGKESCMEDLFDSTVLSTVLDGKTFNKSNDTDTKTEYGKHVFSTKIIKVNCKTISFEKFKVIFDGIEEIIEDYSKRCKV</sequence>
<evidence type="ECO:0000256" key="4">
    <source>
        <dbReference type="ARBA" id="ARBA00022723"/>
    </source>
</evidence>
<dbReference type="Proteomes" id="UP000358010">
    <property type="component" value="Unassembled WGS sequence"/>
</dbReference>
<evidence type="ECO:0000256" key="2">
    <source>
        <dbReference type="ARBA" id="ARBA00022679"/>
    </source>
</evidence>
<dbReference type="InterPro" id="IPR051083">
    <property type="entry name" value="GrpII_Intron_Splice-Mob/Def"/>
</dbReference>
<evidence type="ECO:0000256" key="1">
    <source>
        <dbReference type="ARBA" id="ARBA00012493"/>
    </source>
</evidence>
<name>A0A485JHM5_ECOLX</name>
<evidence type="ECO:0000256" key="5">
    <source>
        <dbReference type="ARBA" id="ARBA00022842"/>
    </source>
</evidence>
<dbReference type="CDD" id="cd03487">
    <property type="entry name" value="RT_Bac_retron_II"/>
    <property type="match status" value="1"/>
</dbReference>
<dbReference type="InterPro" id="IPR000477">
    <property type="entry name" value="RT_dom"/>
</dbReference>
<keyword evidence="2" id="KW-0808">Transferase</keyword>
<dbReference type="PROSITE" id="PS50878">
    <property type="entry name" value="RT_POL"/>
    <property type="match status" value="1"/>
</dbReference>
<evidence type="ECO:0000259" key="10">
    <source>
        <dbReference type="PROSITE" id="PS50878"/>
    </source>
</evidence>
<evidence type="ECO:0000256" key="6">
    <source>
        <dbReference type="ARBA" id="ARBA00022918"/>
    </source>
</evidence>
<proteinExistence type="inferred from homology"/>
<reference evidence="11 12" key="1">
    <citation type="submission" date="2019-03" db="EMBL/GenBank/DDBJ databases">
        <authorList>
            <consortium name="Pathogen Informatics"/>
        </authorList>
    </citation>
    <scope>NUCLEOTIDE SEQUENCE [LARGE SCALE GENOMIC DNA]</scope>
    <source>
        <strain evidence="11 12">NCTC10974</strain>
    </source>
</reference>
<dbReference type="GO" id="GO:0051607">
    <property type="term" value="P:defense response to virus"/>
    <property type="evidence" value="ECO:0007669"/>
    <property type="project" value="UniProtKB-KW"/>
</dbReference>
<dbReference type="InterPro" id="IPR043502">
    <property type="entry name" value="DNA/RNA_pol_sf"/>
</dbReference>
<dbReference type="GO" id="GO:0003723">
    <property type="term" value="F:RNA binding"/>
    <property type="evidence" value="ECO:0007669"/>
    <property type="project" value="InterPro"/>
</dbReference>
<feature type="domain" description="Reverse transcriptase" evidence="10">
    <location>
        <begin position="29"/>
        <end position="262"/>
    </location>
</feature>
<evidence type="ECO:0000313" key="12">
    <source>
        <dbReference type="Proteomes" id="UP000358010"/>
    </source>
</evidence>
<dbReference type="GO" id="GO:0046872">
    <property type="term" value="F:metal ion binding"/>
    <property type="evidence" value="ECO:0007669"/>
    <property type="project" value="UniProtKB-KW"/>
</dbReference>
<keyword evidence="6 11" id="KW-0695">RNA-directed DNA polymerase</keyword>